<dbReference type="GO" id="GO:0008410">
    <property type="term" value="F:CoA-transferase activity"/>
    <property type="evidence" value="ECO:0007669"/>
    <property type="project" value="InterPro"/>
</dbReference>
<sequence>MNNKLISAEDAVQKVKDGDTVMVGGFLAGGHPEQLVRALVETHSAGNLSIISNDTGTTELSIYKLVKSGRVKRIYASYIGSNPETGRLLMTKEAEVNLFPQGTLAEKIRAGGAGLGGVLTPVGVGTIVEEGKKKIDIDGREYLLELPLKADVALIRAHKADEAGNLVINGSSRNFNFVMAMAADYVVAQTDEYVKLGEIDPNHVNVPGIFIDAIVKVGDTHE</sequence>
<gene>
    <name evidence="3" type="ORF">PGRAT_02170</name>
</gene>
<dbReference type="PANTHER" id="PTHR13707:SF60">
    <property type="entry name" value="ACETATE COA-TRANSFERASE SUBUNIT ALPHA"/>
    <property type="match status" value="1"/>
</dbReference>
<dbReference type="RefSeq" id="WP_025706992.1">
    <property type="nucleotide sequence ID" value="NZ_CP009287.1"/>
</dbReference>
<accession>A0A089NCD2</accession>
<evidence type="ECO:0000313" key="3">
    <source>
        <dbReference type="EMBL" id="AIQ66589.1"/>
    </source>
</evidence>
<dbReference type="OrthoDB" id="9777193at2"/>
<dbReference type="Gene3D" id="3.40.1080.10">
    <property type="entry name" value="Glutaconate Coenzyme A-transferase"/>
    <property type="match status" value="1"/>
</dbReference>
<evidence type="ECO:0000256" key="1">
    <source>
        <dbReference type="ARBA" id="ARBA00005612"/>
    </source>
</evidence>
<dbReference type="PROSITE" id="PS01273">
    <property type="entry name" value="COA_TRANSF_1"/>
    <property type="match status" value="1"/>
</dbReference>
<name>A0A089NCD2_9BACL</name>
<dbReference type="KEGG" id="pgm:PGRAT_02170"/>
<protein>
    <submittedName>
        <fullName evidence="3">Branched-chain amino acid dehydrogenase</fullName>
    </submittedName>
</protein>
<proteinExistence type="inferred from homology"/>
<dbReference type="InterPro" id="IPR012792">
    <property type="entry name" value="3-oxoacid_CoA-transf_A"/>
</dbReference>
<dbReference type="STRING" id="189425.PGRAT_02170"/>
<dbReference type="InterPro" id="IPR004165">
    <property type="entry name" value="CoA_trans_fam_I"/>
</dbReference>
<dbReference type="InterPro" id="IPR004163">
    <property type="entry name" value="CoA_transf_BS"/>
</dbReference>
<dbReference type="eggNOG" id="COG1788">
    <property type="taxonomic scope" value="Bacteria"/>
</dbReference>
<evidence type="ECO:0000256" key="2">
    <source>
        <dbReference type="ARBA" id="ARBA00022679"/>
    </source>
</evidence>
<dbReference type="AlphaFoldDB" id="A0A089NCD2"/>
<dbReference type="InterPro" id="IPR037171">
    <property type="entry name" value="NagB/RpiA_transferase-like"/>
</dbReference>
<dbReference type="Proteomes" id="UP000029500">
    <property type="component" value="Chromosome"/>
</dbReference>
<dbReference type="EMBL" id="CP009287">
    <property type="protein sequence ID" value="AIQ66589.1"/>
    <property type="molecule type" value="Genomic_DNA"/>
</dbReference>
<dbReference type="PANTHER" id="PTHR13707">
    <property type="entry name" value="KETOACID-COENZYME A TRANSFERASE"/>
    <property type="match status" value="1"/>
</dbReference>
<organism evidence="3 4">
    <name type="scientific">Paenibacillus graminis</name>
    <dbReference type="NCBI Taxonomy" id="189425"/>
    <lineage>
        <taxon>Bacteria</taxon>
        <taxon>Bacillati</taxon>
        <taxon>Bacillota</taxon>
        <taxon>Bacilli</taxon>
        <taxon>Bacillales</taxon>
        <taxon>Paenibacillaceae</taxon>
        <taxon>Paenibacillus</taxon>
    </lineage>
</organism>
<keyword evidence="2" id="KW-0808">Transferase</keyword>
<dbReference type="SMART" id="SM00882">
    <property type="entry name" value="CoA_trans"/>
    <property type="match status" value="1"/>
</dbReference>
<dbReference type="SUPFAM" id="SSF100950">
    <property type="entry name" value="NagB/RpiA/CoA transferase-like"/>
    <property type="match status" value="1"/>
</dbReference>
<keyword evidence="4" id="KW-1185">Reference proteome</keyword>
<reference evidence="3 4" key="1">
    <citation type="submission" date="2014-08" db="EMBL/GenBank/DDBJ databases">
        <title>Comparative genomics of the Paenibacillus odorifer group.</title>
        <authorList>
            <person name="den Bakker H.C."/>
            <person name="Tsai Y.-C."/>
            <person name="Martin N."/>
            <person name="Korlach J."/>
            <person name="Wiedmann M."/>
        </authorList>
    </citation>
    <scope>NUCLEOTIDE SEQUENCE [LARGE SCALE GENOMIC DNA]</scope>
    <source>
        <strain evidence="3 4">DSM 15220</strain>
    </source>
</reference>
<evidence type="ECO:0000313" key="4">
    <source>
        <dbReference type="Proteomes" id="UP000029500"/>
    </source>
</evidence>
<dbReference type="HOGENOM" id="CLU_019942_2_1_9"/>
<dbReference type="NCBIfam" id="TIGR02429">
    <property type="entry name" value="pcaI_scoA_fam"/>
    <property type="match status" value="1"/>
</dbReference>
<comment type="similarity">
    <text evidence="1">Belongs to the 3-oxoacid CoA-transferase subunit A family.</text>
</comment>
<dbReference type="Pfam" id="PF01144">
    <property type="entry name" value="CoA_trans"/>
    <property type="match status" value="1"/>
</dbReference>